<protein>
    <recommendedName>
        <fullName evidence="4">Alpha/beta hydrolase</fullName>
    </recommendedName>
</protein>
<dbReference type="EMBL" id="QPMH01000039">
    <property type="protein sequence ID" value="RDD60167.1"/>
    <property type="molecule type" value="Genomic_DNA"/>
</dbReference>
<reference evidence="2 3" key="1">
    <citation type="submission" date="2018-07" db="EMBL/GenBank/DDBJ databases">
        <title>Venubactetium sediminum gen. nov., sp. nov., isolated from a marine solar saltern.</title>
        <authorList>
            <person name="Wang S."/>
        </authorList>
    </citation>
    <scope>NUCLEOTIDE SEQUENCE [LARGE SCALE GENOMIC DNA]</scope>
    <source>
        <strain evidence="2 3">WD2A32</strain>
    </source>
</reference>
<evidence type="ECO:0000313" key="2">
    <source>
        <dbReference type="EMBL" id="RDD60167.1"/>
    </source>
</evidence>
<feature type="signal peptide" evidence="1">
    <location>
        <begin position="1"/>
        <end position="28"/>
    </location>
</feature>
<evidence type="ECO:0000313" key="3">
    <source>
        <dbReference type="Proteomes" id="UP000253941"/>
    </source>
</evidence>
<dbReference type="RefSeq" id="WP_114583905.1">
    <property type="nucleotide sequence ID" value="NZ_QPMH01000039.1"/>
</dbReference>
<feature type="chain" id="PRO_5016571315" description="Alpha/beta hydrolase" evidence="1">
    <location>
        <begin position="29"/>
        <end position="86"/>
    </location>
</feature>
<keyword evidence="3" id="KW-1185">Reference proteome</keyword>
<dbReference type="AlphaFoldDB" id="A0A369T7L5"/>
<evidence type="ECO:0008006" key="4">
    <source>
        <dbReference type="Google" id="ProtNLM"/>
    </source>
</evidence>
<name>A0A369T7L5_9PROT</name>
<keyword evidence="1" id="KW-0732">Signal</keyword>
<sequence>MKTNAIRFAIAIFAASAGLGIAATGASASGEKPPMPGETYNVQPVPQATSETQVARAKTTLPGQHGKVETFKFNQIAQVPAPTYGK</sequence>
<evidence type="ECO:0000256" key="1">
    <source>
        <dbReference type="SAM" id="SignalP"/>
    </source>
</evidence>
<comment type="caution">
    <text evidence="2">The sequence shown here is derived from an EMBL/GenBank/DDBJ whole genome shotgun (WGS) entry which is preliminary data.</text>
</comment>
<dbReference type="Proteomes" id="UP000253941">
    <property type="component" value="Unassembled WGS sequence"/>
</dbReference>
<organism evidence="2 3">
    <name type="scientific">Ferruginivarius sediminum</name>
    <dbReference type="NCBI Taxonomy" id="2661937"/>
    <lineage>
        <taxon>Bacteria</taxon>
        <taxon>Pseudomonadati</taxon>
        <taxon>Pseudomonadota</taxon>
        <taxon>Alphaproteobacteria</taxon>
        <taxon>Rhodospirillales</taxon>
        <taxon>Rhodospirillaceae</taxon>
        <taxon>Ferruginivarius</taxon>
    </lineage>
</organism>
<proteinExistence type="predicted"/>
<accession>A0A369T7L5</accession>
<gene>
    <name evidence="2" type="ORF">DRB17_19520</name>
</gene>